<dbReference type="PROSITE" id="PS00211">
    <property type="entry name" value="ABC_TRANSPORTER_1"/>
    <property type="match status" value="1"/>
</dbReference>
<dbReference type="GO" id="GO:0005524">
    <property type="term" value="F:ATP binding"/>
    <property type="evidence" value="ECO:0007669"/>
    <property type="project" value="UniProtKB-KW"/>
</dbReference>
<dbReference type="PANTHER" id="PTHR46743:SF2">
    <property type="entry name" value="TEICHOIC ACIDS EXPORT ATP-BINDING PROTEIN TAGH"/>
    <property type="match status" value="1"/>
</dbReference>
<organism evidence="6 7">
    <name type="scientific">Symbiobacterium thermophilum</name>
    <dbReference type="NCBI Taxonomy" id="2734"/>
    <lineage>
        <taxon>Bacteria</taxon>
        <taxon>Bacillati</taxon>
        <taxon>Bacillota</taxon>
        <taxon>Clostridia</taxon>
        <taxon>Eubacteriales</taxon>
        <taxon>Symbiobacteriaceae</taxon>
        <taxon>Symbiobacterium</taxon>
    </lineage>
</organism>
<reference evidence="6" key="1">
    <citation type="submission" date="2017-11" db="EMBL/GenBank/DDBJ databases">
        <title>Three new genomes from thermophilic consortium.</title>
        <authorList>
            <person name="Quaggio R."/>
            <person name="Amgarten D."/>
            <person name="Setubal J.C."/>
        </authorList>
    </citation>
    <scope>NUCLEOTIDE SEQUENCE</scope>
    <source>
        <strain evidence="6">ZCTH01-B2</strain>
    </source>
</reference>
<dbReference type="GO" id="GO:0016887">
    <property type="term" value="F:ATP hydrolysis activity"/>
    <property type="evidence" value="ECO:0007669"/>
    <property type="project" value="InterPro"/>
</dbReference>
<dbReference type="PROSITE" id="PS50893">
    <property type="entry name" value="ABC_TRANSPORTER_2"/>
    <property type="match status" value="1"/>
</dbReference>
<dbReference type="EMBL" id="PIUK01000159">
    <property type="protein sequence ID" value="MBY6277293.1"/>
    <property type="molecule type" value="Genomic_DNA"/>
</dbReference>
<dbReference type="InterPro" id="IPR015860">
    <property type="entry name" value="ABC_transpr_TagH-like"/>
</dbReference>
<comment type="similarity">
    <text evidence="1">Belongs to the ABC transporter superfamily.</text>
</comment>
<protein>
    <recommendedName>
        <fullName evidence="5">ABC transporter domain-containing protein</fullName>
    </recommendedName>
</protein>
<evidence type="ECO:0000256" key="3">
    <source>
        <dbReference type="ARBA" id="ARBA00022741"/>
    </source>
</evidence>
<dbReference type="SMART" id="SM00382">
    <property type="entry name" value="AAA"/>
    <property type="match status" value="1"/>
</dbReference>
<dbReference type="InterPro" id="IPR003593">
    <property type="entry name" value="AAA+_ATPase"/>
</dbReference>
<keyword evidence="3" id="KW-0547">Nucleotide-binding</keyword>
<dbReference type="PANTHER" id="PTHR46743">
    <property type="entry name" value="TEICHOIC ACIDS EXPORT ATP-BINDING PROTEIN TAGH"/>
    <property type="match status" value="1"/>
</dbReference>
<keyword evidence="4" id="KW-0067">ATP-binding</keyword>
<dbReference type="InterPro" id="IPR003439">
    <property type="entry name" value="ABC_transporter-like_ATP-bd"/>
</dbReference>
<dbReference type="Proteomes" id="UP000732377">
    <property type="component" value="Unassembled WGS sequence"/>
</dbReference>
<evidence type="ECO:0000256" key="1">
    <source>
        <dbReference type="ARBA" id="ARBA00005417"/>
    </source>
</evidence>
<evidence type="ECO:0000313" key="6">
    <source>
        <dbReference type="EMBL" id="MBY6277293.1"/>
    </source>
</evidence>
<dbReference type="SUPFAM" id="SSF52540">
    <property type="entry name" value="P-loop containing nucleoside triphosphate hydrolases"/>
    <property type="match status" value="1"/>
</dbReference>
<name>A0A953IA79_SYMTR</name>
<evidence type="ECO:0000259" key="5">
    <source>
        <dbReference type="PROSITE" id="PS50893"/>
    </source>
</evidence>
<evidence type="ECO:0000256" key="2">
    <source>
        <dbReference type="ARBA" id="ARBA00022448"/>
    </source>
</evidence>
<dbReference type="InterPro" id="IPR050683">
    <property type="entry name" value="Bact_Polysacc_Export_ATP-bd"/>
</dbReference>
<dbReference type="InterPro" id="IPR027417">
    <property type="entry name" value="P-loop_NTPase"/>
</dbReference>
<sequence length="232" mass="25319">MVECNQVGLQFRRRQMIGAPSSGSRSRGGEFWALQDVSFTVMPGEVFGIIGRNGAGKSTLLRVISGVYTPDKGSVRVRGRVGALLSLGSGFMNQLSGRENIMVQGLTQGLTPAEIRAKEEAIIEYAELGDFIDEPVYTYSSGMRARLGFAIATVIEADILLVDEILGVGDRDFAVKSRQTIMNMIRDGRTVILVSHNLSTITQLCDRVLWLDKGRVMDIGEPEAVVSRYNAS</sequence>
<dbReference type="Gene3D" id="3.40.50.300">
    <property type="entry name" value="P-loop containing nucleotide triphosphate hydrolases"/>
    <property type="match status" value="1"/>
</dbReference>
<comment type="caution">
    <text evidence="6">The sequence shown here is derived from an EMBL/GenBank/DDBJ whole genome shotgun (WGS) entry which is preliminary data.</text>
</comment>
<proteinExistence type="inferred from homology"/>
<dbReference type="Pfam" id="PF00005">
    <property type="entry name" value="ABC_tran"/>
    <property type="match status" value="1"/>
</dbReference>
<dbReference type="AlphaFoldDB" id="A0A953IA79"/>
<dbReference type="CDD" id="cd03220">
    <property type="entry name" value="ABC_KpsT_Wzt"/>
    <property type="match status" value="1"/>
</dbReference>
<gene>
    <name evidence="6" type="ORF">CWE10_13960</name>
</gene>
<evidence type="ECO:0000313" key="7">
    <source>
        <dbReference type="Proteomes" id="UP000732377"/>
    </source>
</evidence>
<accession>A0A953IA79</accession>
<feature type="domain" description="ABC transporter" evidence="5">
    <location>
        <begin position="11"/>
        <end position="232"/>
    </location>
</feature>
<evidence type="ECO:0000256" key="4">
    <source>
        <dbReference type="ARBA" id="ARBA00022840"/>
    </source>
</evidence>
<keyword evidence="2" id="KW-0813">Transport</keyword>
<dbReference type="GO" id="GO:0016020">
    <property type="term" value="C:membrane"/>
    <property type="evidence" value="ECO:0007669"/>
    <property type="project" value="InterPro"/>
</dbReference>
<dbReference type="GO" id="GO:0140359">
    <property type="term" value="F:ABC-type transporter activity"/>
    <property type="evidence" value="ECO:0007669"/>
    <property type="project" value="InterPro"/>
</dbReference>
<dbReference type="InterPro" id="IPR017871">
    <property type="entry name" value="ABC_transporter-like_CS"/>
</dbReference>